<proteinExistence type="predicted"/>
<keyword evidence="2" id="KW-1185">Reference proteome</keyword>
<protein>
    <submittedName>
        <fullName evidence="1">Uncharacterized protein</fullName>
    </submittedName>
</protein>
<evidence type="ECO:0000313" key="1">
    <source>
        <dbReference type="EMBL" id="SER37906.1"/>
    </source>
</evidence>
<dbReference type="EMBL" id="FOFD01000005">
    <property type="protein sequence ID" value="SER37906.1"/>
    <property type="molecule type" value="Genomic_DNA"/>
</dbReference>
<dbReference type="Proteomes" id="UP000199114">
    <property type="component" value="Unassembled WGS sequence"/>
</dbReference>
<accession>A0A1H9NPM2</accession>
<evidence type="ECO:0000313" key="2">
    <source>
        <dbReference type="Proteomes" id="UP000199114"/>
    </source>
</evidence>
<organism evidence="1 2">
    <name type="scientific">Natrinema salaciae</name>
    <dbReference type="NCBI Taxonomy" id="1186196"/>
    <lineage>
        <taxon>Archaea</taxon>
        <taxon>Methanobacteriati</taxon>
        <taxon>Methanobacteriota</taxon>
        <taxon>Stenosarchaea group</taxon>
        <taxon>Halobacteria</taxon>
        <taxon>Halobacteriales</taxon>
        <taxon>Natrialbaceae</taxon>
        <taxon>Natrinema</taxon>
    </lineage>
</organism>
<reference evidence="2" key="1">
    <citation type="submission" date="2016-10" db="EMBL/GenBank/DDBJ databases">
        <authorList>
            <person name="Varghese N."/>
            <person name="Submissions S."/>
        </authorList>
    </citation>
    <scope>NUCLEOTIDE SEQUENCE [LARGE SCALE GENOMIC DNA]</scope>
    <source>
        <strain evidence="2">DSM 25055</strain>
    </source>
</reference>
<dbReference type="AlphaFoldDB" id="A0A1H9NPM2"/>
<sequence>MRGTVQIVQALLFELVEPASTSVYDRRRERRHTIWNPLLEPVAGMVGRDRVVGSREGELDDVTFLYCQSSRFEVEQGAVAFRHRIGDVEFDIVIRFESPRNIVGVRRGKAVMWIDLRTTVSLGPVVTAIAVVSGCYATSE</sequence>
<name>A0A1H9NPM2_9EURY</name>
<gene>
    <name evidence="1" type="ORF">SAMN04489841_3686</name>
</gene>